<name>B0EKR3_ENTDS</name>
<evidence type="ECO:0000313" key="2">
    <source>
        <dbReference type="Proteomes" id="UP000008076"/>
    </source>
</evidence>
<gene>
    <name evidence="1" type="ORF">EDI_026200</name>
</gene>
<dbReference type="AlphaFoldDB" id="B0EKR3"/>
<sequence>MVHLENIFLKNVLLYLPTLKDIGKFAQICKSCEEVINTIYVNPYNLTLYQSFDKIIRIFPNLQTLYLRRCPEKLYKISTNNIPLIEIGRWSEISKPTKVFDTKWFCSKIRKLRININFSIKFELKHPEYFTQLQELIILNDINLNTTIKLFKLSSLKKVIIFCSINKLYEISELFNFNQNKQINFIIILYQNGFTNNNLLNQIDYNEFINCTFYTRIFNKSTINFPYLPLLPYEPEILMNFNNNNYDIIIESNILDKINQINEIVLKNNIQKVLIENILNDFEGTKIDLTTLYIEFLSIIEIKKQNLNIIFPPNLKSLTIKYCDASIDISKCHLTNLILNNYQGKSIEIHDENLEKVKVNSKQEVKWYHNGTLLKQNEIYLDMNKISLLSIDYYDNFINNRNNNNNTKLQTFIFKYNDKETILSNIQLFNFKDNNIVFWNCKGQEVDLSEFPFHSIELQNCEFKYLNIKCNSISLQNCQLINLKVKCNSINLNNIKCNILTLDGVCDRSHLYNCKINTFTCDIIRYLTYTNSQINVINANEIKSTSGPKTNVKIWNIKNLN</sequence>
<evidence type="ECO:0008006" key="3">
    <source>
        <dbReference type="Google" id="ProtNLM"/>
    </source>
</evidence>
<dbReference type="OrthoDB" id="31864at2759"/>
<protein>
    <recommendedName>
        <fullName evidence="3">F-box domain-containing protein</fullName>
    </recommendedName>
</protein>
<dbReference type="EMBL" id="DS549788">
    <property type="protein sequence ID" value="EDR24886.1"/>
    <property type="molecule type" value="Genomic_DNA"/>
</dbReference>
<accession>B0EKR3</accession>
<evidence type="ECO:0000313" key="1">
    <source>
        <dbReference type="EMBL" id="EDR24886.1"/>
    </source>
</evidence>
<dbReference type="Proteomes" id="UP000008076">
    <property type="component" value="Unassembled WGS sequence"/>
</dbReference>
<dbReference type="VEuPathDB" id="AmoebaDB:EDI_026200"/>
<organism evidence="2">
    <name type="scientific">Entamoeba dispar (strain ATCC PRA-260 / SAW760)</name>
    <dbReference type="NCBI Taxonomy" id="370354"/>
    <lineage>
        <taxon>Eukaryota</taxon>
        <taxon>Amoebozoa</taxon>
        <taxon>Evosea</taxon>
        <taxon>Archamoebae</taxon>
        <taxon>Mastigamoebida</taxon>
        <taxon>Entamoebidae</taxon>
        <taxon>Entamoeba</taxon>
    </lineage>
</organism>
<dbReference type="KEGG" id="edi:EDI_026200"/>
<proteinExistence type="predicted"/>
<reference evidence="2" key="1">
    <citation type="submission" date="2007-12" db="EMBL/GenBank/DDBJ databases">
        <title>Annotation of Entamoeba dispar SAW760.</title>
        <authorList>
            <person name="Lorenzi H."/>
            <person name="Inman J."/>
            <person name="Schobel S."/>
            <person name="Amedeo P."/>
            <person name="Caler E."/>
        </authorList>
    </citation>
    <scope>NUCLEOTIDE SEQUENCE [LARGE SCALE GENOMIC DNA]</scope>
    <source>
        <strain evidence="2">ATCC PRA-260 / SAW760</strain>
    </source>
</reference>
<dbReference type="RefSeq" id="XP_001738773.1">
    <property type="nucleotide sequence ID" value="XM_001738721.1"/>
</dbReference>
<keyword evidence="2" id="KW-1185">Reference proteome</keyword>
<dbReference type="GeneID" id="5883869"/>
<dbReference type="eggNOG" id="ENOG502RDY6">
    <property type="taxonomic scope" value="Eukaryota"/>
</dbReference>